<dbReference type="InterPro" id="IPR001315">
    <property type="entry name" value="CARD"/>
</dbReference>
<name>A0A2T7NRD0_POMCA</name>
<comment type="caution">
    <text evidence="3">The sequence shown here is derived from an EMBL/GenBank/DDBJ whole genome shotgun (WGS) entry which is preliminary data.</text>
</comment>
<dbReference type="InterPro" id="IPR001660">
    <property type="entry name" value="SAM"/>
</dbReference>
<dbReference type="Gene3D" id="1.10.533.10">
    <property type="entry name" value="Death Domain, Fas"/>
    <property type="match status" value="1"/>
</dbReference>
<keyword evidence="4" id="KW-1185">Reference proteome</keyword>
<dbReference type="SUPFAM" id="SSF47769">
    <property type="entry name" value="SAM/Pointed domain"/>
    <property type="match status" value="1"/>
</dbReference>
<dbReference type="GO" id="GO:0042981">
    <property type="term" value="P:regulation of apoptotic process"/>
    <property type="evidence" value="ECO:0007669"/>
    <property type="project" value="InterPro"/>
</dbReference>
<dbReference type="InterPro" id="IPR011029">
    <property type="entry name" value="DEATH-like_dom_sf"/>
</dbReference>
<dbReference type="InterPro" id="IPR013761">
    <property type="entry name" value="SAM/pointed_sf"/>
</dbReference>
<reference evidence="3 4" key="1">
    <citation type="submission" date="2018-04" db="EMBL/GenBank/DDBJ databases">
        <title>The genome of golden apple snail Pomacea canaliculata provides insight into stress tolerance and invasive adaptation.</title>
        <authorList>
            <person name="Liu C."/>
            <person name="Liu B."/>
            <person name="Ren Y."/>
            <person name="Zhang Y."/>
            <person name="Wang H."/>
            <person name="Li S."/>
            <person name="Jiang F."/>
            <person name="Yin L."/>
            <person name="Zhang G."/>
            <person name="Qian W."/>
            <person name="Fan W."/>
        </authorList>
    </citation>
    <scope>NUCLEOTIDE SEQUENCE [LARGE SCALE GENOMIC DNA]</scope>
    <source>
        <strain evidence="3">SZHN2017</strain>
        <tissue evidence="3">Muscle</tissue>
    </source>
</reference>
<protein>
    <recommendedName>
        <fullName evidence="5">SAM domain-containing protein</fullName>
    </recommendedName>
</protein>
<dbReference type="OMA" id="HFWLAEN"/>
<dbReference type="CDD" id="cd09487">
    <property type="entry name" value="SAM_superfamily"/>
    <property type="match status" value="1"/>
</dbReference>
<dbReference type="PANTHER" id="PTHR16155:SF19">
    <property type="entry name" value="DED DOMAIN-CONTAINING PROTEIN"/>
    <property type="match status" value="1"/>
</dbReference>
<gene>
    <name evidence="3" type="ORF">C0Q70_16981</name>
</gene>
<dbReference type="EMBL" id="PZQS01000010">
    <property type="protein sequence ID" value="PVD23708.1"/>
    <property type="molecule type" value="Genomic_DNA"/>
</dbReference>
<dbReference type="STRING" id="400727.A0A2T7NRD0"/>
<feature type="domain" description="SAM" evidence="1">
    <location>
        <begin position="117"/>
        <end position="179"/>
    </location>
</feature>
<dbReference type="Proteomes" id="UP000245119">
    <property type="component" value="Linkage Group LG10"/>
</dbReference>
<dbReference type="CDD" id="cd01671">
    <property type="entry name" value="CARD"/>
    <property type="match status" value="1"/>
</dbReference>
<sequence length="1661" mass="192790">MRQEEWNKIKACWERLVVELDLDNGIVDRLYSKGVLTDLDKNRISVEKINQEKNKIFLDILQTKDDEAYAHFKDALNSFQPALAELLQSPERLHKKGQRKGQGQTQQQTTAKCLGKFSVEELEEWLKPILKERNISSSVLDIFRDQEVDGEVFENLTDSELEKLCPDLKFGPRKKILHARDQCLHGECHDTFQESPASEWQARQRTEYARGFGCVPDISEFYHVGRILNKHEERAGNLIHPVRKFLPCTYDSLAYEHIADEVTIFGSACLNDRTNGIIYFGIGDVACESYAYGEVLGVVLDKKECEDAVRLSIMRRFSEEMIEIVQKCIKPPVFVPVVGVDDEDRFVCEVDIEPRSDWIKQDHAFFVKSKLDASSSELILYRLSGGVPKSQDVRQVEKFSTEKVQLSKDRQQQEKQSERRELPSLVAKLGQYMFGGENMLDGNFYRILATTKINIEDPEFSQSFQFLFKLEFRCVLDFDPSSDKKGLYYYAEHKEEKVYLLKTTDDFLNDSLSGEQPNQRSPQETFDKMMESRHNSWIFCNGLEAENDRGFDVLQWKEEKSGGYKETVRFLQQSIPEDRAVVLILVTSDDDVFIDASEELLLRFKNQWVMISQSKKLAYAWIKGVQGRNVRVDKNRCICDFLFTDVNKAIAQLLRSENLKEDICLVNTSTGVHEEVSKKLQQQLCDLDIVSAKQCSHLEAAEIDLSRLSKEAEEQFFKGNSASWLNFYFKTHVCPRNVYNFLLKNVREMLKGEDAPDNANVGRVAVYHQAGAGGTTVAMNVLWDLKAEYKCCRIKQIARETARQILKLYEHGENPDHHIKPVLVMLDNEDDENVNSLQRDLEEECDARSIQNIVCVFLVCTQRMMLPSEPEVRNIFLNQKLSFSERQFFLDKYAELQEQYKNNKDRVNPDSLLGLNIMKEDFNEDYIRRTVKTILEATNDEKVRVAVKYTALLNMYDVSFRGIPVPCFDKLMHRRNWENDLKSSPLLTYTSVTDNKGQYKRLRISCKLLCKYILDIGANERYCHGELMEEFINSTVFRRAIDFAQKKLLEILNEIMKKREWTDSRVRSKFSPFIQMLFDAKRFTQATQCMIMVYEHSEDPILAQQLARFYISCKNWDEAEKWAETAVKQRWLNSFLWDTRGQVFKFQLHEMRDECEQSHSTVDQLMVDKAVKCAEKGFKVFQQVVEMSKNERSVPPNMAGYFGQMDVITALLKIMKHSAVFRSEATFQNFFNDDSFVPEELVSDKTCIPWLKSLQRCFTDCLRSVEDAGALYSEYLLSNSLSKIFLSESHLGRYRTILSNLFSENEHFDSDPMGMNPERRRTAVRTLGGHSLYSVTQLYSERQNEENVQKILTLASTNLQESTTNAFDLNMALASYLCLCSHEGTVLPTDIPFTDLLKWSKELISKRQHQQHQRYIDLDPFLYLLLFHWPTENRQNLQHQAEIDMLSKTAQQAKEFFQKKYAKLEGQKKNTPLYFLTKHPAERSIVCKEQLYQWAGNQRRFNLAKLVKSPKAVDNLKRFSGRLDRNGMSITVTITTSEGNKADLNVALFKKETRQSLVRKRVFFVLGFGLGGPVACDIDLELPRPLPFHQRTAVLPKTSRSFLPDQLLQVDQEIEEVVRQLNSTESFQKETKDQSQREALESRLKCLHERRHSMVVNNPAW</sequence>
<dbReference type="Pfam" id="PF07647">
    <property type="entry name" value="SAM_2"/>
    <property type="match status" value="1"/>
</dbReference>
<evidence type="ECO:0000259" key="2">
    <source>
        <dbReference type="PROSITE" id="PS50209"/>
    </source>
</evidence>
<dbReference type="OrthoDB" id="6127728at2759"/>
<dbReference type="GO" id="GO:0005737">
    <property type="term" value="C:cytoplasm"/>
    <property type="evidence" value="ECO:0007669"/>
    <property type="project" value="TreeGrafter"/>
</dbReference>
<organism evidence="3 4">
    <name type="scientific">Pomacea canaliculata</name>
    <name type="common">Golden apple snail</name>
    <dbReference type="NCBI Taxonomy" id="400727"/>
    <lineage>
        <taxon>Eukaryota</taxon>
        <taxon>Metazoa</taxon>
        <taxon>Spiralia</taxon>
        <taxon>Lophotrochozoa</taxon>
        <taxon>Mollusca</taxon>
        <taxon>Gastropoda</taxon>
        <taxon>Caenogastropoda</taxon>
        <taxon>Architaenioglossa</taxon>
        <taxon>Ampullarioidea</taxon>
        <taxon>Ampullariidae</taxon>
        <taxon>Pomacea</taxon>
    </lineage>
</organism>
<evidence type="ECO:0000313" key="4">
    <source>
        <dbReference type="Proteomes" id="UP000245119"/>
    </source>
</evidence>
<dbReference type="PROSITE" id="PS50209">
    <property type="entry name" value="CARD"/>
    <property type="match status" value="1"/>
</dbReference>
<feature type="domain" description="CARD" evidence="2">
    <location>
        <begin position="1"/>
        <end position="91"/>
    </location>
</feature>
<evidence type="ECO:0000313" key="3">
    <source>
        <dbReference type="EMBL" id="PVD23708.1"/>
    </source>
</evidence>
<dbReference type="SUPFAM" id="SSF47986">
    <property type="entry name" value="DEATH domain"/>
    <property type="match status" value="1"/>
</dbReference>
<accession>A0A2T7NRD0</accession>
<dbReference type="PANTHER" id="PTHR16155">
    <property type="entry name" value="DED DOMAIN-CONTAINING PROTEIN"/>
    <property type="match status" value="1"/>
</dbReference>
<proteinExistence type="predicted"/>
<evidence type="ECO:0008006" key="5">
    <source>
        <dbReference type="Google" id="ProtNLM"/>
    </source>
</evidence>
<dbReference type="Gene3D" id="1.10.150.50">
    <property type="entry name" value="Transcription Factor, Ets-1"/>
    <property type="match status" value="1"/>
</dbReference>
<evidence type="ECO:0000259" key="1">
    <source>
        <dbReference type="PROSITE" id="PS50105"/>
    </source>
</evidence>
<dbReference type="PROSITE" id="PS50105">
    <property type="entry name" value="SAM_DOMAIN"/>
    <property type="match status" value="1"/>
</dbReference>
<dbReference type="Pfam" id="PF00619">
    <property type="entry name" value="CARD"/>
    <property type="match status" value="1"/>
</dbReference>